<dbReference type="EC" id="3.1.1.3" evidence="1"/>
<dbReference type="CDD" id="cd07220">
    <property type="entry name" value="Pat_PNPLA2"/>
    <property type="match status" value="1"/>
</dbReference>
<dbReference type="InterPro" id="IPR036691">
    <property type="entry name" value="Endo/exonu/phosph_ase_sf"/>
</dbReference>
<evidence type="ECO:0000259" key="8">
    <source>
        <dbReference type="PROSITE" id="PS51635"/>
    </source>
</evidence>
<dbReference type="EMBL" id="RHFK02000005">
    <property type="protein sequence ID" value="TWW75439.1"/>
    <property type="molecule type" value="Genomic_DNA"/>
</dbReference>
<dbReference type="FunFam" id="3.40.1090.10:FF:000003">
    <property type="entry name" value="Patatin-like phospholipase domain-containing protein 2"/>
    <property type="match status" value="1"/>
</dbReference>
<evidence type="ECO:0000256" key="2">
    <source>
        <dbReference type="ARBA" id="ARBA00022801"/>
    </source>
</evidence>
<keyword evidence="10" id="KW-1185">Reference proteome</keyword>
<sequence>MLDLERDWSLSFAGCGFMGIYYVGVNSCILERCPRLIRDASRIYGASAGALMAAVMSAGVPLEKCCSDLMSMARRARSHPLGPLHPSFNLLQMVKDSLLSNLPENAHILVSGRLCVSLTRVPDGKNVLVSEFHSRDELVEALICSCFVPLYCGVVPPTYRGVHYVDGAASDNLPRCCTNNTVTISAYAGESDLCPPCGNKLSFHQVRFNNVSIQVNAENMYRVTSTFFPPEQQALAEICHSGYVDALRFLQENNLISSECPMRNLEMVATKPCCKEVTESNKKNPVQNRHQWLDPQLIEKLPVPIKRVLCEACRETQSSAGLLSHMTKLPKKMTSFLQLPSLPPIKSAYSLAQRLVQWIPGVHREVSWLYSVGGDNSRQAQTTTMEDSGREPVVRRWKSLPSDLNLWDHLLLPLTPADTPTSTPSFTWNTSNEPEKQTLTPPPTPTDNPAPGTGAPFSGAYAPGRASHGKQVLGLGWGTLASAWWPDLCPWSPAGHSPKRQHGTPFPWLTTCRRGQGGRVHCVLGSSRRQGPWRSDPRLHKLALGTWNVTSLVGKEPELVREVEKFRLDIVGLTSTHSKGSGTSLLERVGLSTTLELPMVRATGRGGNSRCSPAQCLYIDLQFTPVDERVASLRLRVGGRILTVVCAYGPNSSSAYPPFLESLEGVLESAPSGGSLVLLGDFNAHVGNDSVTWRGVIGKNGPPDLNPSGVLLLDFCARLRLSITNTLFRHKGVHMCTWHQDTLGRRSMIDFVVVSSDLRPHVLDTRVKRGAELSTDHHLVVSWLRWWGRMPDRPGGPKRVVRVCWERLAESPVRRSFNSRLRESFDHVPGEAGDIESEWAMFRASIAEAADRCCGRKVVGACRGGNTRTHWWTPAVRDAVKLKKESYRALLACGTPEAADGYRRAKRSAATAVAEAKTRAWEEFGEDMENDFRTASKRFWTIIRRLRKGKQCTVNTVYSGDGVLLTSTRDVVDRWKEYFEDLLNPTNTPSSEEVGPGDLEMGSHISGAEVAEAPGVDEIRPEFLKALDVVGLSWLTRLCNIAWTSGAVPLDWQTGVVVPLFKKGDRRVCSNYRGITLLSLPGKVYSGVLERRVRRIVEPRIQEEQCGFRPGRGTVDQLYTLSRKAFDRVPRGILWGVLREYGVSGPLIRAVRSLYDRCQSLVRIAGSKSNSFPVRVGLRQGCPLSPILFIIFMDRISRCSHGVEGVRFGDLRIRSLLFADDVVLLASSARDLQLSLDRFAAACEAAGMKISTSKSEAMVLNRKKVECLLRVKEEILPQVEEFKYLGVLFTSEGRMEREIDRRIGAASAVMRTLHRSVVVKRELSQKAKLSIYGRSSFLPSPIVMSFGDRVRSSAIREELGVESLLLALRGAR</sequence>
<dbReference type="GO" id="GO:0005811">
    <property type="term" value="C:lipid droplet"/>
    <property type="evidence" value="ECO:0007669"/>
    <property type="project" value="TreeGrafter"/>
</dbReference>
<dbReference type="Gene3D" id="3.40.1090.10">
    <property type="entry name" value="Cytosolic phospholipase A2 catalytic domain"/>
    <property type="match status" value="1"/>
</dbReference>
<evidence type="ECO:0000313" key="9">
    <source>
        <dbReference type="EMBL" id="TWW75439.1"/>
    </source>
</evidence>
<feature type="short sequence motif" description="GXSXG" evidence="4">
    <location>
        <begin position="45"/>
        <end position="49"/>
    </location>
</feature>
<organism evidence="9 10">
    <name type="scientific">Takifugu flavidus</name>
    <name type="common">sansaifugu</name>
    <dbReference type="NCBI Taxonomy" id="433684"/>
    <lineage>
        <taxon>Eukaryota</taxon>
        <taxon>Metazoa</taxon>
        <taxon>Chordata</taxon>
        <taxon>Craniata</taxon>
        <taxon>Vertebrata</taxon>
        <taxon>Euteleostomi</taxon>
        <taxon>Actinopterygii</taxon>
        <taxon>Neopterygii</taxon>
        <taxon>Teleostei</taxon>
        <taxon>Neoteleostei</taxon>
        <taxon>Acanthomorphata</taxon>
        <taxon>Eupercaria</taxon>
        <taxon>Tetraodontiformes</taxon>
        <taxon>Tetradontoidea</taxon>
        <taxon>Tetraodontidae</taxon>
        <taxon>Takifugu</taxon>
    </lineage>
</organism>
<feature type="short sequence motif" description="GXGXXG" evidence="4">
    <location>
        <begin position="14"/>
        <end position="19"/>
    </location>
</feature>
<evidence type="ECO:0000313" key="10">
    <source>
        <dbReference type="Proteomes" id="UP000324091"/>
    </source>
</evidence>
<keyword evidence="6" id="KW-1133">Transmembrane helix</keyword>
<feature type="short sequence motif" description="DGA/G" evidence="4">
    <location>
        <begin position="166"/>
        <end position="168"/>
    </location>
</feature>
<dbReference type="GO" id="GO:0016020">
    <property type="term" value="C:membrane"/>
    <property type="evidence" value="ECO:0007669"/>
    <property type="project" value="TreeGrafter"/>
</dbReference>
<dbReference type="SUPFAM" id="SSF52151">
    <property type="entry name" value="FabD/lysophospholipase-like"/>
    <property type="match status" value="1"/>
</dbReference>
<dbReference type="InterPro" id="IPR033562">
    <property type="entry name" value="PLPL"/>
</dbReference>
<evidence type="ECO:0000256" key="3">
    <source>
        <dbReference type="ARBA" id="ARBA00023098"/>
    </source>
</evidence>
<keyword evidence="2 4" id="KW-0378">Hydrolase</keyword>
<evidence type="ECO:0000256" key="6">
    <source>
        <dbReference type="SAM" id="Phobius"/>
    </source>
</evidence>
<dbReference type="InterPro" id="IPR005135">
    <property type="entry name" value="Endo/exonuclease/phosphatase"/>
</dbReference>
<dbReference type="PROSITE" id="PS50878">
    <property type="entry name" value="RT_POL"/>
    <property type="match status" value="1"/>
</dbReference>
<dbReference type="SUPFAM" id="SSF56672">
    <property type="entry name" value="DNA/RNA polymerases"/>
    <property type="match status" value="1"/>
</dbReference>
<keyword evidence="6" id="KW-0812">Transmembrane</keyword>
<dbReference type="InterPro" id="IPR000477">
    <property type="entry name" value="RT_dom"/>
</dbReference>
<dbReference type="InterPro" id="IPR002641">
    <property type="entry name" value="PNPLA_dom"/>
</dbReference>
<feature type="region of interest" description="Disordered" evidence="5">
    <location>
        <begin position="418"/>
        <end position="465"/>
    </location>
</feature>
<feature type="active site" description="Nucleophile" evidence="4">
    <location>
        <position position="47"/>
    </location>
</feature>
<dbReference type="Pfam" id="PF14529">
    <property type="entry name" value="Exo_endo_phos_2"/>
    <property type="match status" value="1"/>
</dbReference>
<protein>
    <recommendedName>
        <fullName evidence="1">triacylglycerol lipase</fullName>
        <ecNumber evidence="1">3.1.1.3</ecNumber>
    </recommendedName>
</protein>
<feature type="transmembrane region" description="Helical" evidence="6">
    <location>
        <begin position="12"/>
        <end position="31"/>
    </location>
</feature>
<dbReference type="PROSITE" id="PS51635">
    <property type="entry name" value="PNPLA"/>
    <property type="match status" value="1"/>
</dbReference>
<dbReference type="PANTHER" id="PTHR12406">
    <property type="entry name" value="CALCIUM-INDEPENDENT PHOSPHOLIPASE A2 IPLA2 -RELATED"/>
    <property type="match status" value="1"/>
</dbReference>
<evidence type="ECO:0000259" key="7">
    <source>
        <dbReference type="PROSITE" id="PS50878"/>
    </source>
</evidence>
<evidence type="ECO:0000256" key="1">
    <source>
        <dbReference type="ARBA" id="ARBA00013279"/>
    </source>
</evidence>
<feature type="domain" description="PNPLA" evidence="8">
    <location>
        <begin position="10"/>
        <end position="179"/>
    </location>
</feature>
<dbReference type="GO" id="GO:0005737">
    <property type="term" value="C:cytoplasm"/>
    <property type="evidence" value="ECO:0007669"/>
    <property type="project" value="TreeGrafter"/>
</dbReference>
<dbReference type="InterPro" id="IPR033903">
    <property type="entry name" value="PNPLA2"/>
</dbReference>
<keyword evidence="3 4" id="KW-0443">Lipid metabolism</keyword>
<dbReference type="GO" id="GO:0019433">
    <property type="term" value="P:triglyceride catabolic process"/>
    <property type="evidence" value="ECO:0007669"/>
    <property type="project" value="TreeGrafter"/>
</dbReference>
<proteinExistence type="predicted"/>
<feature type="active site" description="Proton acceptor" evidence="4">
    <location>
        <position position="166"/>
    </location>
</feature>
<accession>A0A5C6P933</accession>
<evidence type="ECO:0000256" key="5">
    <source>
        <dbReference type="SAM" id="MobiDB-lite"/>
    </source>
</evidence>
<dbReference type="Pfam" id="PF01734">
    <property type="entry name" value="Patatin"/>
    <property type="match status" value="1"/>
</dbReference>
<evidence type="ECO:0000256" key="4">
    <source>
        <dbReference type="PROSITE-ProRule" id="PRU01161"/>
    </source>
</evidence>
<dbReference type="SUPFAM" id="SSF56219">
    <property type="entry name" value="DNase I-like"/>
    <property type="match status" value="1"/>
</dbReference>
<dbReference type="GO" id="GO:0004806">
    <property type="term" value="F:triacylglycerol lipase activity"/>
    <property type="evidence" value="ECO:0007669"/>
    <property type="project" value="UniProtKB-EC"/>
</dbReference>
<dbReference type="PANTHER" id="PTHR12406:SF22">
    <property type="entry name" value="1-ACYLGLYCEROL-3-PHOSPHATE O-ACYLTRANSFERASE PNPLA3"/>
    <property type="match status" value="1"/>
</dbReference>
<dbReference type="Gene3D" id="3.60.10.10">
    <property type="entry name" value="Endonuclease/exonuclease/phosphatase"/>
    <property type="match status" value="1"/>
</dbReference>
<dbReference type="GO" id="GO:0010898">
    <property type="term" value="P:positive regulation of triglyceride catabolic process"/>
    <property type="evidence" value="ECO:0007669"/>
    <property type="project" value="InterPro"/>
</dbReference>
<keyword evidence="6" id="KW-0472">Membrane</keyword>
<dbReference type="InterPro" id="IPR043502">
    <property type="entry name" value="DNA/RNA_pol_sf"/>
</dbReference>
<gene>
    <name evidence="9" type="ORF">D4764_13G0001010</name>
</gene>
<dbReference type="InterPro" id="IPR016035">
    <property type="entry name" value="Acyl_Trfase/lysoPLipase"/>
</dbReference>
<dbReference type="Pfam" id="PF00078">
    <property type="entry name" value="RVT_1"/>
    <property type="match status" value="1"/>
</dbReference>
<dbReference type="GO" id="GO:0055088">
    <property type="term" value="P:lipid homeostasis"/>
    <property type="evidence" value="ECO:0007669"/>
    <property type="project" value="TreeGrafter"/>
</dbReference>
<dbReference type="CDD" id="cd01650">
    <property type="entry name" value="RT_nLTR_like"/>
    <property type="match status" value="1"/>
</dbReference>
<feature type="transmembrane region" description="Helical" evidence="6">
    <location>
        <begin position="43"/>
        <end position="62"/>
    </location>
</feature>
<feature type="domain" description="Reverse transcriptase" evidence="7">
    <location>
        <begin position="1041"/>
        <end position="1289"/>
    </location>
</feature>
<dbReference type="Proteomes" id="UP000324091">
    <property type="component" value="Chromosome 13"/>
</dbReference>
<reference evidence="9 10" key="1">
    <citation type="submission" date="2019-04" db="EMBL/GenBank/DDBJ databases">
        <title>Chromosome genome assembly for Takifugu flavidus.</title>
        <authorList>
            <person name="Xiao S."/>
        </authorList>
    </citation>
    <scope>NUCLEOTIDE SEQUENCE [LARGE SCALE GENOMIC DNA]</scope>
    <source>
        <strain evidence="9">HTHZ2018</strain>
        <tissue evidence="9">Muscle</tissue>
    </source>
</reference>
<name>A0A5C6P933_9TELE</name>
<comment type="caution">
    <text evidence="9">The sequence shown here is derived from an EMBL/GenBank/DDBJ whole genome shotgun (WGS) entry which is preliminary data.</text>
</comment>
<keyword evidence="4" id="KW-0442">Lipid degradation</keyword>